<dbReference type="PANTHER" id="PTHR42663">
    <property type="entry name" value="HYDROLASE C777.06C-RELATED-RELATED"/>
    <property type="match status" value="1"/>
</dbReference>
<dbReference type="InterPro" id="IPR001279">
    <property type="entry name" value="Metallo-B-lactamas"/>
</dbReference>
<dbReference type="SUPFAM" id="SSF56281">
    <property type="entry name" value="Metallo-hydrolase/oxidoreductase"/>
    <property type="match status" value="1"/>
</dbReference>
<reference evidence="2" key="2">
    <citation type="journal article" date="2021" name="PeerJ">
        <title>Extensive microbial diversity within the chicken gut microbiome revealed by metagenomics and culture.</title>
        <authorList>
            <person name="Gilroy R."/>
            <person name="Ravi A."/>
            <person name="Getino M."/>
            <person name="Pursley I."/>
            <person name="Horton D.L."/>
            <person name="Alikhan N.F."/>
            <person name="Baker D."/>
            <person name="Gharbi K."/>
            <person name="Hall N."/>
            <person name="Watson M."/>
            <person name="Adriaenssens E.M."/>
            <person name="Foster-Nyarko E."/>
            <person name="Jarju S."/>
            <person name="Secka A."/>
            <person name="Antonio M."/>
            <person name="Oren A."/>
            <person name="Chaudhuri R.R."/>
            <person name="La Ragione R."/>
            <person name="Hildebrand F."/>
            <person name="Pallen M.J."/>
        </authorList>
    </citation>
    <scope>NUCLEOTIDE SEQUENCE</scope>
    <source>
        <strain evidence="2">ChiW3-316</strain>
    </source>
</reference>
<dbReference type="Proteomes" id="UP000824107">
    <property type="component" value="Unassembled WGS sequence"/>
</dbReference>
<comment type="caution">
    <text evidence="2">The sequence shown here is derived from an EMBL/GenBank/DDBJ whole genome shotgun (WGS) entry which is preliminary data.</text>
</comment>
<evidence type="ECO:0000313" key="2">
    <source>
        <dbReference type="EMBL" id="HIU52522.1"/>
    </source>
</evidence>
<dbReference type="PANTHER" id="PTHR42663:SF6">
    <property type="entry name" value="HYDROLASE C777.06C-RELATED"/>
    <property type="match status" value="1"/>
</dbReference>
<protein>
    <submittedName>
        <fullName evidence="2">MBL fold metallo-hydrolase</fullName>
    </submittedName>
</protein>
<dbReference type="SMART" id="SM00849">
    <property type="entry name" value="Lactamase_B"/>
    <property type="match status" value="1"/>
</dbReference>
<dbReference type="Gene3D" id="3.60.15.10">
    <property type="entry name" value="Ribonuclease Z/Hydroxyacylglutathione hydrolase-like"/>
    <property type="match status" value="1"/>
</dbReference>
<proteinExistence type="predicted"/>
<dbReference type="Pfam" id="PF12706">
    <property type="entry name" value="Lactamase_B_2"/>
    <property type="match status" value="1"/>
</dbReference>
<name>A0A9D1SAG3_9PROT</name>
<sequence length="263" mass="29711">MKQLTILGSGAAPGVPSLGRGWGACDPQNPKNRRLRTSAYLEYDGVRLLIDTSPDLRLQLLANDIRYLDGVLYTHAHADHVHGIDDIREINRIIRQDLHFYAGEKTVRYIRHNFSYLLSKPNKVNDVVRLPSMVPNIIKANRPFDIKGLKIMPIKLLHHCPECLGYVFNDGEIVYIADFKVIAESGYKRILRRPKLLVLPLTTPYGQPAHAGLADVLAVIERINPEKAVINHMATECDYNQVMLETPENVVPAYDNMKIGIED</sequence>
<organism evidence="2 3">
    <name type="scientific">Candidatus Scatocola faecipullorum</name>
    <dbReference type="NCBI Taxonomy" id="2840917"/>
    <lineage>
        <taxon>Bacteria</taxon>
        <taxon>Pseudomonadati</taxon>
        <taxon>Pseudomonadota</taxon>
        <taxon>Alphaproteobacteria</taxon>
        <taxon>Rhodospirillales</taxon>
        <taxon>Rhodospirillaceae</taxon>
        <taxon>Rhodospirillaceae incertae sedis</taxon>
        <taxon>Candidatus Scatocola</taxon>
    </lineage>
</organism>
<dbReference type="CDD" id="cd16279">
    <property type="entry name" value="metallo-hydrolase-like_MBL-fold"/>
    <property type="match status" value="1"/>
</dbReference>
<evidence type="ECO:0000259" key="1">
    <source>
        <dbReference type="SMART" id="SM00849"/>
    </source>
</evidence>
<evidence type="ECO:0000313" key="3">
    <source>
        <dbReference type="Proteomes" id="UP000824107"/>
    </source>
</evidence>
<gene>
    <name evidence="2" type="ORF">IAD20_00390</name>
</gene>
<dbReference type="EMBL" id="DVNC01000004">
    <property type="protein sequence ID" value="HIU52522.1"/>
    <property type="molecule type" value="Genomic_DNA"/>
</dbReference>
<reference evidence="2" key="1">
    <citation type="submission" date="2020-10" db="EMBL/GenBank/DDBJ databases">
        <authorList>
            <person name="Gilroy R."/>
        </authorList>
    </citation>
    <scope>NUCLEOTIDE SEQUENCE</scope>
    <source>
        <strain evidence="2">ChiW3-316</strain>
    </source>
</reference>
<feature type="domain" description="Metallo-beta-lactamase" evidence="1">
    <location>
        <begin position="35"/>
        <end position="232"/>
    </location>
</feature>
<accession>A0A9D1SAG3</accession>
<dbReference type="AlphaFoldDB" id="A0A9D1SAG3"/>
<dbReference type="InterPro" id="IPR036866">
    <property type="entry name" value="RibonucZ/Hydroxyglut_hydro"/>
</dbReference>